<dbReference type="Gene3D" id="2.10.25.10">
    <property type="entry name" value="Laminin"/>
    <property type="match status" value="1"/>
</dbReference>
<evidence type="ECO:0000256" key="2">
    <source>
        <dbReference type="ARBA" id="ARBA00022729"/>
    </source>
</evidence>
<evidence type="ECO:0000313" key="7">
    <source>
        <dbReference type="EMBL" id="KFQ81131.1"/>
    </source>
</evidence>
<dbReference type="Pfam" id="PF08742">
    <property type="entry name" value="C8"/>
    <property type="match status" value="1"/>
</dbReference>
<dbReference type="SMART" id="SM00832">
    <property type="entry name" value="C8"/>
    <property type="match status" value="1"/>
</dbReference>
<dbReference type="PANTHER" id="PTHR46160">
    <property type="entry name" value="ALPHA-TECTORIN-RELATED"/>
    <property type="match status" value="1"/>
</dbReference>
<protein>
    <submittedName>
        <fullName evidence="7">IgGFc-binding protein</fullName>
    </submittedName>
</protein>
<dbReference type="InterPro" id="IPR052749">
    <property type="entry name" value="Alpha-tectorin"/>
</dbReference>
<organism evidence="7 8">
    <name type="scientific">Phoenicopterus ruber ruber</name>
    <dbReference type="NCBI Taxonomy" id="9218"/>
    <lineage>
        <taxon>Eukaryota</taxon>
        <taxon>Metazoa</taxon>
        <taxon>Chordata</taxon>
        <taxon>Craniata</taxon>
        <taxon>Vertebrata</taxon>
        <taxon>Euteleostomi</taxon>
        <taxon>Archelosauria</taxon>
        <taxon>Archosauria</taxon>
        <taxon>Dinosauria</taxon>
        <taxon>Saurischia</taxon>
        <taxon>Theropoda</taxon>
        <taxon>Coelurosauria</taxon>
        <taxon>Aves</taxon>
        <taxon>Neognathae</taxon>
        <taxon>Neoaves</taxon>
        <taxon>Mirandornithes</taxon>
        <taxon>Phoenicopteriformes</taxon>
        <taxon>Phoenicopteridae</taxon>
        <taxon>Phoenicopterus</taxon>
    </lineage>
</organism>
<proteinExistence type="predicted"/>
<evidence type="ECO:0000259" key="6">
    <source>
        <dbReference type="PROSITE" id="PS51233"/>
    </source>
</evidence>
<dbReference type="InterPro" id="IPR001846">
    <property type="entry name" value="VWF_type-D"/>
</dbReference>
<keyword evidence="2" id="KW-0732">Signal</keyword>
<accession>A0A091TSC2</accession>
<dbReference type="SUPFAM" id="SSF57567">
    <property type="entry name" value="Serine protease inhibitors"/>
    <property type="match status" value="1"/>
</dbReference>
<dbReference type="InterPro" id="IPR002919">
    <property type="entry name" value="TIL_dom"/>
</dbReference>
<feature type="domain" description="VWFD" evidence="6">
    <location>
        <begin position="25"/>
        <end position="217"/>
    </location>
</feature>
<dbReference type="FunFam" id="2.10.25.10:FF:000055">
    <property type="entry name" value="alpha-tectorin isoform X1"/>
    <property type="match status" value="1"/>
</dbReference>
<evidence type="ECO:0000256" key="5">
    <source>
        <dbReference type="ARBA" id="ARBA00023180"/>
    </source>
</evidence>
<dbReference type="Pfam" id="PF00094">
    <property type="entry name" value="VWD"/>
    <property type="match status" value="1"/>
</dbReference>
<keyword evidence="5" id="KW-0325">Glycoprotein</keyword>
<feature type="non-terminal residue" evidence="7">
    <location>
        <position position="1"/>
    </location>
</feature>
<dbReference type="InterPro" id="IPR014853">
    <property type="entry name" value="VWF/SSPO/ZAN-like_Cys-rich_dom"/>
</dbReference>
<name>A0A091TSC2_PHORB</name>
<dbReference type="SMART" id="SM00216">
    <property type="entry name" value="VWD"/>
    <property type="match status" value="1"/>
</dbReference>
<dbReference type="EMBL" id="KK403904">
    <property type="protein sequence ID" value="KFQ81131.1"/>
    <property type="molecule type" value="Genomic_DNA"/>
</dbReference>
<dbReference type="InterPro" id="IPR025615">
    <property type="entry name" value="TILa_dom"/>
</dbReference>
<dbReference type="InterPro" id="IPR036084">
    <property type="entry name" value="Ser_inhib-like_sf"/>
</dbReference>
<dbReference type="GO" id="GO:0005201">
    <property type="term" value="F:extracellular matrix structural constituent"/>
    <property type="evidence" value="ECO:0007669"/>
    <property type="project" value="TreeGrafter"/>
</dbReference>
<dbReference type="OrthoDB" id="6236007at2759"/>
<dbReference type="CDD" id="cd19941">
    <property type="entry name" value="TIL"/>
    <property type="match status" value="1"/>
</dbReference>
<evidence type="ECO:0000256" key="4">
    <source>
        <dbReference type="ARBA" id="ARBA00023157"/>
    </source>
</evidence>
<evidence type="ECO:0000313" key="8">
    <source>
        <dbReference type="Proteomes" id="UP000053700"/>
    </source>
</evidence>
<dbReference type="Proteomes" id="UP000053700">
    <property type="component" value="Unassembled WGS sequence"/>
</dbReference>
<dbReference type="PROSITE" id="PS51233">
    <property type="entry name" value="VWFD"/>
    <property type="match status" value="1"/>
</dbReference>
<evidence type="ECO:0000256" key="3">
    <source>
        <dbReference type="ARBA" id="ARBA00023136"/>
    </source>
</evidence>
<keyword evidence="4" id="KW-1015">Disulfide bond</keyword>
<dbReference type="PANTHER" id="PTHR46160:SF3">
    <property type="entry name" value="ALPHA-TECTORIN"/>
    <property type="match status" value="1"/>
</dbReference>
<keyword evidence="3" id="KW-0472">Membrane</keyword>
<feature type="non-terminal residue" evidence="7">
    <location>
        <position position="368"/>
    </location>
</feature>
<sequence>ECGCEHQGRYYKKGKDFYASCRERCRCKANGVVECEEVFCSAHEECRVEDGVLGCYPAGSGRPGGPAAGLEKPQPRLANFSVLLEHDVGGRGNVALMKKVIISIHGSTVSMERGRKWEVDGERYTLPLVMADKKLRIGQEGNNIILQTAAGIRLLYNAATYLLITIPDAYRGRVCGLGGNYNGDPGDDFQLPGGSLAQSTEEFVTSWKIPTEDGVCTDGCNGKACSVCDATETAPYGTRDSCGLIRDLAGPFGPCHPRVSPVEYFNHCLHDVCAADGARDVLCHSLQAYAAACQAAGAEIGGWRTTAFCPLSCPPHSHYELCTRTCDFTCASLSVPAPCSWTCFEGCQCDDGYLFDGEACVSLEQCGC</sequence>
<dbReference type="Pfam" id="PF01826">
    <property type="entry name" value="TIL"/>
    <property type="match status" value="1"/>
</dbReference>
<dbReference type="GO" id="GO:0031012">
    <property type="term" value="C:extracellular matrix"/>
    <property type="evidence" value="ECO:0007669"/>
    <property type="project" value="TreeGrafter"/>
</dbReference>
<gene>
    <name evidence="7" type="ORF">N337_07786</name>
</gene>
<evidence type="ECO:0000256" key="1">
    <source>
        <dbReference type="ARBA" id="ARBA00004370"/>
    </source>
</evidence>
<keyword evidence="8" id="KW-1185">Reference proteome</keyword>
<comment type="subcellular location">
    <subcellularLocation>
        <location evidence="1">Membrane</location>
    </subcellularLocation>
</comment>
<dbReference type="AlphaFoldDB" id="A0A091TSC2"/>
<dbReference type="Pfam" id="PF12714">
    <property type="entry name" value="TILa"/>
    <property type="match status" value="1"/>
</dbReference>
<dbReference type="GO" id="GO:0016020">
    <property type="term" value="C:membrane"/>
    <property type="evidence" value="ECO:0007669"/>
    <property type="project" value="UniProtKB-SubCell"/>
</dbReference>
<reference evidence="7 8" key="1">
    <citation type="submission" date="2014-04" db="EMBL/GenBank/DDBJ databases">
        <title>Genome evolution of avian class.</title>
        <authorList>
            <person name="Zhang G."/>
            <person name="Li C."/>
        </authorList>
    </citation>
    <scope>NUCLEOTIDE SEQUENCE [LARGE SCALE GENOMIC DNA]</scope>
    <source>
        <strain evidence="7">BGI_N337</strain>
    </source>
</reference>